<feature type="region of interest" description="Disordered" evidence="8">
    <location>
        <begin position="1"/>
        <end position="47"/>
    </location>
</feature>
<feature type="compositionally biased region" description="Basic residues" evidence="8">
    <location>
        <begin position="30"/>
        <end position="39"/>
    </location>
</feature>
<evidence type="ECO:0000256" key="6">
    <source>
        <dbReference type="ARBA" id="ARBA00023242"/>
    </source>
</evidence>
<keyword evidence="4" id="KW-0010">Activator</keyword>
<reference evidence="10 11" key="1">
    <citation type="submission" date="2024-01" db="EMBL/GenBank/DDBJ databases">
        <title>The genomes of 5 underutilized Papilionoideae crops provide insights into root nodulation and disease resistanc.</title>
        <authorList>
            <person name="Yuan L."/>
        </authorList>
    </citation>
    <scope>NUCLEOTIDE SEQUENCE [LARGE SCALE GENOMIC DNA]</scope>
    <source>
        <strain evidence="10">ZHUSHIDOU_FW_LH</strain>
        <tissue evidence="10">Leaf</tissue>
    </source>
</reference>
<dbReference type="Gene3D" id="3.30.730.10">
    <property type="entry name" value="AP2/ERF domain"/>
    <property type="match status" value="1"/>
</dbReference>
<keyword evidence="2" id="KW-0805">Transcription regulation</keyword>
<evidence type="ECO:0000259" key="9">
    <source>
        <dbReference type="PROSITE" id="PS51032"/>
    </source>
</evidence>
<evidence type="ECO:0000256" key="1">
    <source>
        <dbReference type="ARBA" id="ARBA00004123"/>
    </source>
</evidence>
<dbReference type="Pfam" id="PF00847">
    <property type="entry name" value="AP2"/>
    <property type="match status" value="1"/>
</dbReference>
<gene>
    <name evidence="10" type="ORF">RIF29_32816</name>
</gene>
<evidence type="ECO:0000256" key="8">
    <source>
        <dbReference type="SAM" id="MobiDB-lite"/>
    </source>
</evidence>
<keyword evidence="11" id="KW-1185">Reference proteome</keyword>
<dbReference type="InterPro" id="IPR016177">
    <property type="entry name" value="DNA-bd_dom_sf"/>
</dbReference>
<dbReference type="CDD" id="cd00018">
    <property type="entry name" value="AP2"/>
    <property type="match status" value="1"/>
</dbReference>
<evidence type="ECO:0000256" key="7">
    <source>
        <dbReference type="ARBA" id="ARBA00024343"/>
    </source>
</evidence>
<sequence length="193" mass="21185">MSMSIIITHQQPPSPQPTHQETVAAAAPSSKRKNKKKRSSSSSSSSSFIGVRKRAWGRYVSEIRLPGEKTRIWLGSFASPEMAALAHDSAASYLKGPSAALNFPHLLPSLPRPLSSSRRDIQSAAAKAAALLLNQHQTTSSSSSSSSAVEWDYLESLFEEEIKEETSFGVEDYFTWNPLVADFDFNHDFLTVP</sequence>
<proteinExistence type="inferred from homology"/>
<dbReference type="InterPro" id="IPR036955">
    <property type="entry name" value="AP2/ERF_dom_sf"/>
</dbReference>
<protein>
    <recommendedName>
        <fullName evidence="9">AP2/ERF domain-containing protein</fullName>
    </recommendedName>
</protein>
<evidence type="ECO:0000256" key="2">
    <source>
        <dbReference type="ARBA" id="ARBA00023015"/>
    </source>
</evidence>
<dbReference type="GO" id="GO:0003700">
    <property type="term" value="F:DNA-binding transcription factor activity"/>
    <property type="evidence" value="ECO:0007669"/>
    <property type="project" value="InterPro"/>
</dbReference>
<dbReference type="PANTHER" id="PTHR31985:SF233">
    <property type="entry name" value="ETHYLENE-RESPONSIVE TRANSCRIPTION FACTOR ERF039"/>
    <property type="match status" value="1"/>
</dbReference>
<dbReference type="GO" id="GO:0003677">
    <property type="term" value="F:DNA binding"/>
    <property type="evidence" value="ECO:0007669"/>
    <property type="project" value="UniProtKB-KW"/>
</dbReference>
<keyword evidence="5" id="KW-0804">Transcription</keyword>
<comment type="caution">
    <text evidence="10">The sequence shown here is derived from an EMBL/GenBank/DDBJ whole genome shotgun (WGS) entry which is preliminary data.</text>
</comment>
<dbReference type="InterPro" id="IPR001471">
    <property type="entry name" value="AP2/ERF_dom"/>
</dbReference>
<evidence type="ECO:0000313" key="11">
    <source>
        <dbReference type="Proteomes" id="UP001372338"/>
    </source>
</evidence>
<feature type="compositionally biased region" description="Low complexity" evidence="8">
    <location>
        <begin position="1"/>
        <end position="11"/>
    </location>
</feature>
<evidence type="ECO:0000256" key="3">
    <source>
        <dbReference type="ARBA" id="ARBA00023125"/>
    </source>
</evidence>
<keyword evidence="3" id="KW-0238">DNA-binding</keyword>
<dbReference type="PROSITE" id="PS51032">
    <property type="entry name" value="AP2_ERF"/>
    <property type="match status" value="1"/>
</dbReference>
<evidence type="ECO:0000256" key="4">
    <source>
        <dbReference type="ARBA" id="ARBA00023159"/>
    </source>
</evidence>
<name>A0AAN9EJB3_CROPI</name>
<keyword evidence="6" id="KW-0539">Nucleus</keyword>
<evidence type="ECO:0000256" key="5">
    <source>
        <dbReference type="ARBA" id="ARBA00023163"/>
    </source>
</evidence>
<dbReference type="GO" id="GO:0005634">
    <property type="term" value="C:nucleus"/>
    <property type="evidence" value="ECO:0007669"/>
    <property type="project" value="UniProtKB-SubCell"/>
</dbReference>
<comment type="similarity">
    <text evidence="7">Belongs to the AP2/ERF transcription factor family. ERF subfamily.</text>
</comment>
<dbReference type="InterPro" id="IPR051032">
    <property type="entry name" value="AP2/ERF_TF_ERF_subfamily"/>
</dbReference>
<feature type="domain" description="AP2/ERF" evidence="9">
    <location>
        <begin position="47"/>
        <end position="104"/>
    </location>
</feature>
<accession>A0AAN9EJB3</accession>
<dbReference type="Proteomes" id="UP001372338">
    <property type="component" value="Unassembled WGS sequence"/>
</dbReference>
<organism evidence="10 11">
    <name type="scientific">Crotalaria pallida</name>
    <name type="common">Smooth rattlebox</name>
    <name type="synonym">Crotalaria striata</name>
    <dbReference type="NCBI Taxonomy" id="3830"/>
    <lineage>
        <taxon>Eukaryota</taxon>
        <taxon>Viridiplantae</taxon>
        <taxon>Streptophyta</taxon>
        <taxon>Embryophyta</taxon>
        <taxon>Tracheophyta</taxon>
        <taxon>Spermatophyta</taxon>
        <taxon>Magnoliopsida</taxon>
        <taxon>eudicotyledons</taxon>
        <taxon>Gunneridae</taxon>
        <taxon>Pentapetalae</taxon>
        <taxon>rosids</taxon>
        <taxon>fabids</taxon>
        <taxon>Fabales</taxon>
        <taxon>Fabaceae</taxon>
        <taxon>Papilionoideae</taxon>
        <taxon>50 kb inversion clade</taxon>
        <taxon>genistoids sensu lato</taxon>
        <taxon>core genistoids</taxon>
        <taxon>Crotalarieae</taxon>
        <taxon>Crotalaria</taxon>
    </lineage>
</organism>
<dbReference type="PRINTS" id="PR00367">
    <property type="entry name" value="ETHRSPELEMNT"/>
</dbReference>
<evidence type="ECO:0000313" key="10">
    <source>
        <dbReference type="EMBL" id="KAK7258246.1"/>
    </source>
</evidence>
<dbReference type="PANTHER" id="PTHR31985">
    <property type="entry name" value="ETHYLENE-RESPONSIVE TRANSCRIPTION FACTOR ERF042-RELATED"/>
    <property type="match status" value="1"/>
</dbReference>
<dbReference type="SMART" id="SM00380">
    <property type="entry name" value="AP2"/>
    <property type="match status" value="1"/>
</dbReference>
<dbReference type="SUPFAM" id="SSF54171">
    <property type="entry name" value="DNA-binding domain"/>
    <property type="match status" value="1"/>
</dbReference>
<comment type="subcellular location">
    <subcellularLocation>
        <location evidence="1">Nucleus</location>
    </subcellularLocation>
</comment>
<dbReference type="EMBL" id="JAYWIO010000006">
    <property type="protein sequence ID" value="KAK7258246.1"/>
    <property type="molecule type" value="Genomic_DNA"/>
</dbReference>
<dbReference type="AlphaFoldDB" id="A0AAN9EJB3"/>